<dbReference type="RefSeq" id="WP_147798963.1">
    <property type="nucleotide sequence ID" value="NZ_VPFL01000004.1"/>
</dbReference>
<evidence type="ECO:0000313" key="3">
    <source>
        <dbReference type="Proteomes" id="UP000321201"/>
    </source>
</evidence>
<comment type="caution">
    <text evidence="2">The sequence shown here is derived from an EMBL/GenBank/DDBJ whole genome shotgun (WGS) entry which is preliminary data.</text>
</comment>
<proteinExistence type="predicted"/>
<keyword evidence="3" id="KW-1185">Reference proteome</keyword>
<organism evidence="2 3">
    <name type="scientific">Pelomicrobium methylotrophicum</name>
    <dbReference type="NCBI Taxonomy" id="2602750"/>
    <lineage>
        <taxon>Bacteria</taxon>
        <taxon>Pseudomonadati</taxon>
        <taxon>Pseudomonadota</taxon>
        <taxon>Hydrogenophilia</taxon>
        <taxon>Hydrogenophilia incertae sedis</taxon>
        <taxon>Pelomicrobium</taxon>
    </lineage>
</organism>
<dbReference type="EMBL" id="VPFL01000004">
    <property type="protein sequence ID" value="TXF12882.1"/>
    <property type="molecule type" value="Genomic_DNA"/>
</dbReference>
<dbReference type="Proteomes" id="UP000321201">
    <property type="component" value="Unassembled WGS sequence"/>
</dbReference>
<dbReference type="AlphaFoldDB" id="A0A5C7EZS9"/>
<evidence type="ECO:0000256" key="1">
    <source>
        <dbReference type="SAM" id="Phobius"/>
    </source>
</evidence>
<keyword evidence="1" id="KW-0812">Transmembrane</keyword>
<dbReference type="OrthoDB" id="5702699at2"/>
<keyword evidence="1" id="KW-0472">Membrane</keyword>
<keyword evidence="1" id="KW-1133">Transmembrane helix</keyword>
<dbReference type="InParanoid" id="A0A5C7EZS9"/>
<accession>A0A5C7EZS9</accession>
<sequence>MAGSRNRDQDDAELRKLLPRYVKGHLAGPTLARVEAYLARSAQARAEVEWLRRLERGPGAGLGPRGRDAAFDRFMQQLVPSASVRVASVARRRAQPRWLAPALGLAVVLGAVEATVIGVLLHEREARWSGTPAEGAAGARLYVTFRGETPEAQIRDLLHGVGAKIVAGPNARGVYTLEVAPEGAEAALTRLSARSDVVSTVRPAAHPSLHRLSALP</sequence>
<feature type="transmembrane region" description="Helical" evidence="1">
    <location>
        <begin position="98"/>
        <end position="121"/>
    </location>
</feature>
<reference evidence="2 3" key="1">
    <citation type="submission" date="2019-08" db="EMBL/GenBank/DDBJ databases">
        <title>Pelomicrobium methylotrophicum gen. nov., sp. nov. a moderately thermophilic, facultatively anaerobic, lithoautotrophic and methylotrophic bacterium isolated from a terrestrial mud volcano.</title>
        <authorList>
            <person name="Slobodkina G.B."/>
            <person name="Merkel A.Y."/>
            <person name="Slobodkin A.I."/>
        </authorList>
    </citation>
    <scope>NUCLEOTIDE SEQUENCE [LARGE SCALE GENOMIC DNA]</scope>
    <source>
        <strain evidence="2 3">SM250</strain>
    </source>
</reference>
<gene>
    <name evidence="2" type="ORF">FR698_04400</name>
</gene>
<name>A0A5C7EZS9_9PROT</name>
<evidence type="ECO:0000313" key="2">
    <source>
        <dbReference type="EMBL" id="TXF12882.1"/>
    </source>
</evidence>
<protein>
    <submittedName>
        <fullName evidence="2">Uncharacterized protein</fullName>
    </submittedName>
</protein>